<keyword evidence="1" id="KW-0732">Signal</keyword>
<dbReference type="RefSeq" id="XP_007866019.1">
    <property type="nucleotide sequence ID" value="XM_007867828.1"/>
</dbReference>
<reference evidence="2 3" key="1">
    <citation type="journal article" date="2012" name="Science">
        <title>The Paleozoic origin of enzymatic lignin decomposition reconstructed from 31 fungal genomes.</title>
        <authorList>
            <person name="Floudas D."/>
            <person name="Binder M."/>
            <person name="Riley R."/>
            <person name="Barry K."/>
            <person name="Blanchette R.A."/>
            <person name="Henrissat B."/>
            <person name="Martinez A.T."/>
            <person name="Otillar R."/>
            <person name="Spatafora J.W."/>
            <person name="Yadav J.S."/>
            <person name="Aerts A."/>
            <person name="Benoit I."/>
            <person name="Boyd A."/>
            <person name="Carlson A."/>
            <person name="Copeland A."/>
            <person name="Coutinho P.M."/>
            <person name="de Vries R.P."/>
            <person name="Ferreira P."/>
            <person name="Findley K."/>
            <person name="Foster B."/>
            <person name="Gaskell J."/>
            <person name="Glotzer D."/>
            <person name="Gorecki P."/>
            <person name="Heitman J."/>
            <person name="Hesse C."/>
            <person name="Hori C."/>
            <person name="Igarashi K."/>
            <person name="Jurgens J.A."/>
            <person name="Kallen N."/>
            <person name="Kersten P."/>
            <person name="Kohler A."/>
            <person name="Kuees U."/>
            <person name="Kumar T.K.A."/>
            <person name="Kuo A."/>
            <person name="LaButti K."/>
            <person name="Larrondo L.F."/>
            <person name="Lindquist E."/>
            <person name="Ling A."/>
            <person name="Lombard V."/>
            <person name="Lucas S."/>
            <person name="Lundell T."/>
            <person name="Martin R."/>
            <person name="McLaughlin D.J."/>
            <person name="Morgenstern I."/>
            <person name="Morin E."/>
            <person name="Murat C."/>
            <person name="Nagy L.G."/>
            <person name="Nolan M."/>
            <person name="Ohm R.A."/>
            <person name="Patyshakuliyeva A."/>
            <person name="Rokas A."/>
            <person name="Ruiz-Duenas F.J."/>
            <person name="Sabat G."/>
            <person name="Salamov A."/>
            <person name="Samejima M."/>
            <person name="Schmutz J."/>
            <person name="Slot J.C."/>
            <person name="St John F."/>
            <person name="Stenlid J."/>
            <person name="Sun H."/>
            <person name="Sun S."/>
            <person name="Syed K."/>
            <person name="Tsang A."/>
            <person name="Wiebenga A."/>
            <person name="Young D."/>
            <person name="Pisabarro A."/>
            <person name="Eastwood D.C."/>
            <person name="Martin F."/>
            <person name="Cullen D."/>
            <person name="Grigoriev I.V."/>
            <person name="Hibbett D.S."/>
        </authorList>
    </citation>
    <scope>NUCLEOTIDE SEQUENCE [LARGE SCALE GENOMIC DNA]</scope>
    <source>
        <strain evidence="2 3">ATCC 11539</strain>
    </source>
</reference>
<evidence type="ECO:0000313" key="3">
    <source>
        <dbReference type="Proteomes" id="UP000030669"/>
    </source>
</evidence>
<feature type="signal peptide" evidence="1">
    <location>
        <begin position="1"/>
        <end position="17"/>
    </location>
</feature>
<gene>
    <name evidence="2" type="ORF">GLOTRDRAFT_93514</name>
</gene>
<evidence type="ECO:0000313" key="2">
    <source>
        <dbReference type="EMBL" id="EPQ56017.1"/>
    </source>
</evidence>
<dbReference type="HOGENOM" id="CLU_660654_0_0_1"/>
<feature type="chain" id="PRO_5004556096" evidence="1">
    <location>
        <begin position="18"/>
        <end position="416"/>
    </location>
</feature>
<keyword evidence="3" id="KW-1185">Reference proteome</keyword>
<dbReference type="GeneID" id="19309509"/>
<protein>
    <submittedName>
        <fullName evidence="2">Uncharacterized protein</fullName>
    </submittedName>
</protein>
<evidence type="ECO:0000256" key="1">
    <source>
        <dbReference type="SAM" id="SignalP"/>
    </source>
</evidence>
<dbReference type="KEGG" id="gtr:GLOTRDRAFT_93514"/>
<dbReference type="Proteomes" id="UP000030669">
    <property type="component" value="Unassembled WGS sequence"/>
</dbReference>
<proteinExistence type="predicted"/>
<accession>S7Q946</accession>
<sequence>MIFLQLILSALTGLSMLSNFLHQLNLGVPRVFPLSLGQHSSLDIIPVIRPFSFDYSLDLFPAGGANDLHVHGPLLNVSISVSVSSNPLSSSISSVKSIVITKDVIVYVDTEAPSTPLEDLVPFEDFNPNPTAVEDFWFPPVVKDLARLLPHPSKDLVIYSAPLPPAIFVRGPTGLAVYQPPRAECQAPAQVDVPGAGTPRTPTEDCEVEKHYFGGQAESTFVPLEHVSHYTTDVAAVSAYILARWIHSQRRKRARRSAESGRRYMGSFCQKIPIFQDYIIYSEALLFLSDVDHQGAPANAAVSDSATLDKAAKEKQRYRARRCRKRRAQRQEQEHLEFLREYERGFWLAVFGRLPADGDIGVPGQVVGETDGDGGRFKHLRIVSSYATTVLLDRSDTPSFPGSVPKQPSIWFFDLK</sequence>
<dbReference type="EMBL" id="KB469301">
    <property type="protein sequence ID" value="EPQ56017.1"/>
    <property type="molecule type" value="Genomic_DNA"/>
</dbReference>
<name>S7Q946_GLOTA</name>
<dbReference type="AlphaFoldDB" id="S7Q946"/>
<organism evidence="2 3">
    <name type="scientific">Gloeophyllum trabeum (strain ATCC 11539 / FP-39264 / Madison 617)</name>
    <name type="common">Brown rot fungus</name>
    <dbReference type="NCBI Taxonomy" id="670483"/>
    <lineage>
        <taxon>Eukaryota</taxon>
        <taxon>Fungi</taxon>
        <taxon>Dikarya</taxon>
        <taxon>Basidiomycota</taxon>
        <taxon>Agaricomycotina</taxon>
        <taxon>Agaricomycetes</taxon>
        <taxon>Gloeophyllales</taxon>
        <taxon>Gloeophyllaceae</taxon>
        <taxon>Gloeophyllum</taxon>
    </lineage>
</organism>